<keyword evidence="2" id="KW-1185">Reference proteome</keyword>
<dbReference type="STRING" id="1217721.HY57_10150"/>
<protein>
    <submittedName>
        <fullName evidence="1">Uncharacterized protein</fullName>
    </submittedName>
</protein>
<dbReference type="HOGENOM" id="CLU_2556659_0_0_6"/>
<gene>
    <name evidence="1" type="ORF">HY57_10150</name>
</gene>
<evidence type="ECO:0000313" key="2">
    <source>
        <dbReference type="Proteomes" id="UP000027987"/>
    </source>
</evidence>
<dbReference type="RefSeq" id="WP_019465103.1">
    <property type="nucleotide sequence ID" value="NZ_ALOY01000148.1"/>
</dbReference>
<evidence type="ECO:0000313" key="1">
    <source>
        <dbReference type="EMBL" id="AIF47602.1"/>
    </source>
</evidence>
<reference evidence="1 2" key="1">
    <citation type="submission" date="2014-07" db="EMBL/GenBank/DDBJ databases">
        <title>Complete Genome Sequence of Dyella japonica Strain A8 Isolated from Malaysian Tropical Soil.</title>
        <authorList>
            <person name="Hui R.K.H."/>
            <person name="Chen J.-W."/>
            <person name="Chan K.-G."/>
            <person name="Leung F.C.C."/>
        </authorList>
    </citation>
    <scope>NUCLEOTIDE SEQUENCE [LARGE SCALE GENOMIC DNA]</scope>
    <source>
        <strain evidence="1 2">A8</strain>
    </source>
</reference>
<proteinExistence type="predicted"/>
<dbReference type="EMBL" id="CP008884">
    <property type="protein sequence ID" value="AIF47602.1"/>
    <property type="molecule type" value="Genomic_DNA"/>
</dbReference>
<dbReference type="KEGG" id="dja:HY57_10150"/>
<dbReference type="Proteomes" id="UP000027987">
    <property type="component" value="Chromosome"/>
</dbReference>
<dbReference type="PATRIC" id="fig|1217721.7.peg.2099"/>
<name>A0A075K1L9_9GAMM</name>
<organism evidence="1 2">
    <name type="scientific">Dyella japonica A8</name>
    <dbReference type="NCBI Taxonomy" id="1217721"/>
    <lineage>
        <taxon>Bacteria</taxon>
        <taxon>Pseudomonadati</taxon>
        <taxon>Pseudomonadota</taxon>
        <taxon>Gammaproteobacteria</taxon>
        <taxon>Lysobacterales</taxon>
        <taxon>Rhodanobacteraceae</taxon>
        <taxon>Dyella</taxon>
    </lineage>
</organism>
<dbReference type="AlphaFoldDB" id="A0A075K1L9"/>
<accession>A0A075K1L9</accession>
<dbReference type="OrthoDB" id="5956032at2"/>
<sequence length="82" mass="9562">MISAIFLIDAKTSQTEHLEEAPELLDRDGRVFSLRAGPRQPQTTDHTWDPVAVYAPDELTEEEFQDLYWASRERIPELNLKY</sequence>